<evidence type="ECO:0000313" key="2">
    <source>
        <dbReference type="EMBL" id="GAJ29840.1"/>
    </source>
</evidence>
<dbReference type="RefSeq" id="WP_132127130.1">
    <property type="nucleotide sequence ID" value="NZ_BAND01000083.1"/>
</dbReference>
<gene>
    <name evidence="2" type="ORF">Amme_083_015</name>
</gene>
<dbReference type="Proteomes" id="UP000019760">
    <property type="component" value="Unassembled WGS sequence"/>
</dbReference>
<evidence type="ECO:0008006" key="4">
    <source>
        <dbReference type="Google" id="ProtNLM"/>
    </source>
</evidence>
<evidence type="ECO:0000256" key="1">
    <source>
        <dbReference type="SAM" id="MobiDB-lite"/>
    </source>
</evidence>
<dbReference type="AlphaFoldDB" id="A0A023D7X2"/>
<reference evidence="3" key="1">
    <citation type="journal article" date="2014" name="FEMS Microbiol. Lett.">
        <title>Draft Genomic DNA Sequence of the Facultatively Methylotrophic Bacterium Acidomonas methanolica type strain MB58.</title>
        <authorList>
            <person name="Higashiura N."/>
            <person name="Hadano H."/>
            <person name="Hirakawa H."/>
            <person name="Matsutani M."/>
            <person name="Takabe S."/>
            <person name="Matsushita K."/>
            <person name="Azuma Y."/>
        </authorList>
    </citation>
    <scope>NUCLEOTIDE SEQUENCE [LARGE SCALE GENOMIC DNA]</scope>
    <source>
        <strain evidence="3">MB58</strain>
    </source>
</reference>
<organism evidence="2 3">
    <name type="scientific">Acidomonas methanolica NBRC 104435</name>
    <dbReference type="NCBI Taxonomy" id="1231351"/>
    <lineage>
        <taxon>Bacteria</taxon>
        <taxon>Pseudomonadati</taxon>
        <taxon>Pseudomonadota</taxon>
        <taxon>Alphaproteobacteria</taxon>
        <taxon>Acetobacterales</taxon>
        <taxon>Acetobacteraceae</taxon>
        <taxon>Acidomonas</taxon>
    </lineage>
</organism>
<comment type="caution">
    <text evidence="2">The sequence shown here is derived from an EMBL/GenBank/DDBJ whole genome shotgun (WGS) entry which is preliminary data.</text>
</comment>
<dbReference type="EMBL" id="BAND01000083">
    <property type="protein sequence ID" value="GAJ29840.1"/>
    <property type="molecule type" value="Genomic_DNA"/>
</dbReference>
<dbReference type="OrthoDB" id="7285223at2"/>
<feature type="compositionally biased region" description="Pro residues" evidence="1">
    <location>
        <begin position="145"/>
        <end position="171"/>
    </location>
</feature>
<name>A0A023D7X2_ACIMT</name>
<keyword evidence="3" id="KW-1185">Reference proteome</keyword>
<accession>A0A023D7X2</accession>
<sequence length="171" mass="17506">MSSPDTRSRRLRSVLTGAALLVAGAAGGSAVTHAIGPTIDMAPLTPVTIAHLADTRGPVTLKGRVAQIYGHDLIVDDGTGKALVDTGPRGDRLDLTPGAERTFQGRFDEGIFHADFIVDGNGSVTPLGPPAGPPDVCRRRDRMEPSPPPPPFAPDPAAPPAPVPAPPPAGP</sequence>
<evidence type="ECO:0000313" key="3">
    <source>
        <dbReference type="Proteomes" id="UP000019760"/>
    </source>
</evidence>
<protein>
    <recommendedName>
        <fullName evidence="4">Bacterial OB-fold domain-containing protein</fullName>
    </recommendedName>
</protein>
<dbReference type="SUPFAM" id="SSF101756">
    <property type="entry name" value="Hypothetical protein YgiW"/>
    <property type="match status" value="1"/>
</dbReference>
<proteinExistence type="predicted"/>
<dbReference type="InterPro" id="IPR036700">
    <property type="entry name" value="BOBF_sf"/>
</dbReference>
<reference evidence="2 3" key="2">
    <citation type="journal article" date="2014" name="FEMS Microbiol. Lett.">
        <title>Draft genomic DNA sequence of the facultatively methylotrophic bacterium Acidomonas methanolica type strain MB58.</title>
        <authorList>
            <person name="Higashiura N."/>
            <person name="Hadano H."/>
            <person name="Hirakawa H."/>
            <person name="Matsutani M."/>
            <person name="Takabe S."/>
            <person name="Matsushita K."/>
            <person name="Azuma Y."/>
        </authorList>
    </citation>
    <scope>NUCLEOTIDE SEQUENCE [LARGE SCALE GENOMIC DNA]</scope>
    <source>
        <strain evidence="2 3">MB58</strain>
    </source>
</reference>
<feature type="region of interest" description="Disordered" evidence="1">
    <location>
        <begin position="122"/>
        <end position="171"/>
    </location>
</feature>